<evidence type="ECO:0000256" key="1">
    <source>
        <dbReference type="SAM" id="Phobius"/>
    </source>
</evidence>
<accession>A0ABN5PTL7</accession>
<organism evidence="3 4">
    <name type="scientific">Actinomyces lilanjuaniae</name>
    <dbReference type="NCBI Taxonomy" id="2321394"/>
    <lineage>
        <taxon>Bacteria</taxon>
        <taxon>Bacillati</taxon>
        <taxon>Actinomycetota</taxon>
        <taxon>Actinomycetes</taxon>
        <taxon>Actinomycetales</taxon>
        <taxon>Actinomycetaceae</taxon>
        <taxon>Actinomyces</taxon>
    </lineage>
</organism>
<keyword evidence="4" id="KW-1185">Reference proteome</keyword>
<name>A0ABN5PTL7_9ACTO</name>
<dbReference type="RefSeq" id="WP_120204986.1">
    <property type="nucleotide sequence ID" value="NZ_CP032514.1"/>
</dbReference>
<feature type="domain" description="DUF4350" evidence="2">
    <location>
        <begin position="52"/>
        <end position="223"/>
    </location>
</feature>
<dbReference type="InterPro" id="IPR025646">
    <property type="entry name" value="DUF4350"/>
</dbReference>
<dbReference type="Proteomes" id="UP000273001">
    <property type="component" value="Chromosome"/>
</dbReference>
<protein>
    <submittedName>
        <fullName evidence="3">DUF4350 domain-containing protein</fullName>
    </submittedName>
</protein>
<keyword evidence="1" id="KW-1133">Transmembrane helix</keyword>
<proteinExistence type="predicted"/>
<sequence>MTTVTSRESHVEDVGARLRQWRPLVLAASLLLVVTLAVIWLRPSQSEVTRAPDNPEAEGAMALAELLRAEGIEVARAGTLAQALDEVHDGATAVVVSPGRLTTAQRESLAQAGGDVVVIGDLEDGLEGLTSARADTSASTASILAPGCGEEDAAVAGSLARSATSIDLSKAPQATGCFPVAQDRFAYATEPLPSGGTLRLVADGSLATNAHLAEAGHAALAVRAAGRHEHVTWIDDQTATSPGPGTHPPCLPGCLSSRWTSS</sequence>
<keyword evidence="1" id="KW-0812">Transmembrane</keyword>
<evidence type="ECO:0000313" key="4">
    <source>
        <dbReference type="Proteomes" id="UP000273001"/>
    </source>
</evidence>
<reference evidence="3 4" key="1">
    <citation type="submission" date="2018-09" db="EMBL/GenBank/DDBJ databases">
        <authorList>
            <person name="Li J."/>
        </authorList>
    </citation>
    <scope>NUCLEOTIDE SEQUENCE [LARGE SCALE GENOMIC DNA]</scope>
    <source>
        <strain evidence="3 4">2129</strain>
    </source>
</reference>
<gene>
    <name evidence="3" type="ORF">D5R93_09870</name>
</gene>
<keyword evidence="1" id="KW-0472">Membrane</keyword>
<evidence type="ECO:0000313" key="3">
    <source>
        <dbReference type="EMBL" id="AYD90231.1"/>
    </source>
</evidence>
<evidence type="ECO:0000259" key="2">
    <source>
        <dbReference type="Pfam" id="PF14258"/>
    </source>
</evidence>
<dbReference type="Pfam" id="PF14258">
    <property type="entry name" value="DUF4350"/>
    <property type="match status" value="1"/>
</dbReference>
<dbReference type="EMBL" id="CP032514">
    <property type="protein sequence ID" value="AYD90231.1"/>
    <property type="molecule type" value="Genomic_DNA"/>
</dbReference>
<feature type="transmembrane region" description="Helical" evidence="1">
    <location>
        <begin position="21"/>
        <end position="41"/>
    </location>
</feature>